<accession>A0A9C6TZC0</accession>
<protein>
    <submittedName>
        <fullName evidence="3">Translation initiation factor IF-2</fullName>
    </submittedName>
</protein>
<dbReference type="InterPro" id="IPR006631">
    <property type="entry name" value="DM4_12"/>
</dbReference>
<dbReference type="CTD" id="40774"/>
<dbReference type="PANTHER" id="PTHR21879">
    <property type="entry name" value="FI03362P-RELATED-RELATED"/>
    <property type="match status" value="1"/>
</dbReference>
<name>A0A9C6TZC0_FRAOC</name>
<evidence type="ECO:0000256" key="1">
    <source>
        <dbReference type="SAM" id="MobiDB-lite"/>
    </source>
</evidence>
<dbReference type="InterPro" id="IPR012464">
    <property type="entry name" value="DUF1676"/>
</dbReference>
<dbReference type="RefSeq" id="XP_052119787.1">
    <property type="nucleotide sequence ID" value="XM_052263827.1"/>
</dbReference>
<feature type="compositionally biased region" description="Gly residues" evidence="1">
    <location>
        <begin position="210"/>
        <end position="225"/>
    </location>
</feature>
<dbReference type="GeneID" id="113204947"/>
<dbReference type="AlphaFoldDB" id="A0A9C6TZC0"/>
<dbReference type="Pfam" id="PF07841">
    <property type="entry name" value="DM4_12"/>
    <property type="match status" value="1"/>
</dbReference>
<evidence type="ECO:0000313" key="2">
    <source>
        <dbReference type="Proteomes" id="UP000504606"/>
    </source>
</evidence>
<dbReference type="GO" id="GO:0016020">
    <property type="term" value="C:membrane"/>
    <property type="evidence" value="ECO:0007669"/>
    <property type="project" value="TreeGrafter"/>
</dbReference>
<reference evidence="3" key="1">
    <citation type="submission" date="2025-08" db="UniProtKB">
        <authorList>
            <consortium name="RefSeq"/>
        </authorList>
    </citation>
    <scope>IDENTIFICATION</scope>
    <source>
        <tissue evidence="3">Whole organism</tissue>
    </source>
</reference>
<sequence length="359" mass="37987">MTSFFALLLIIKMVKIKLMFLLPLLLGVGTAKKLLLKVLLFLFPALSHLFKLCSYYHANYAKYHHHHHKIAHHHHVIPVPVPQPVPVPSPPHHGDVYSGSPPPYSGGGPHSSYAPPASGPVYGAPSGPGGHDDANPFGEYLGGGAPSAPSGPGPGYDYPAHNRNENLGVLPGNQQSNDLMAGWGLNHGLGAAPGWDDQRVYRHTPPAAGGAAGGAGGGGAAGGSGSSKRKQGVDSASPTRAPSLNDVGPIVGPTVEVAYDAFYSPLLQRMDGVFVQLGFNEEACRERLVCSMYKNPARFAPHSNLVSAELSRDPSELQKPSSLNSAVVRFYRYVQAARDGQNAKNCMLLYPACTVNTEL</sequence>
<dbReference type="OrthoDB" id="6334967at2759"/>
<dbReference type="PANTHER" id="PTHR21879:SF4">
    <property type="entry name" value="OSIRIS 17, ISOFORM C"/>
    <property type="match status" value="1"/>
</dbReference>
<keyword evidence="3" id="KW-0648">Protein biosynthesis</keyword>
<proteinExistence type="predicted"/>
<feature type="region of interest" description="Disordered" evidence="1">
    <location>
        <begin position="83"/>
        <end position="166"/>
    </location>
</feature>
<organism evidence="2 3">
    <name type="scientific">Frankliniella occidentalis</name>
    <name type="common">Western flower thrips</name>
    <name type="synonym">Euthrips occidentalis</name>
    <dbReference type="NCBI Taxonomy" id="133901"/>
    <lineage>
        <taxon>Eukaryota</taxon>
        <taxon>Metazoa</taxon>
        <taxon>Ecdysozoa</taxon>
        <taxon>Arthropoda</taxon>
        <taxon>Hexapoda</taxon>
        <taxon>Insecta</taxon>
        <taxon>Pterygota</taxon>
        <taxon>Neoptera</taxon>
        <taxon>Paraneoptera</taxon>
        <taxon>Thysanoptera</taxon>
        <taxon>Terebrantia</taxon>
        <taxon>Thripoidea</taxon>
        <taxon>Thripidae</taxon>
        <taxon>Frankliniella</taxon>
    </lineage>
</organism>
<dbReference type="Proteomes" id="UP000504606">
    <property type="component" value="Unplaced"/>
</dbReference>
<evidence type="ECO:0000313" key="3">
    <source>
        <dbReference type="RefSeq" id="XP_052119787.1"/>
    </source>
</evidence>
<feature type="compositionally biased region" description="Low complexity" evidence="1">
    <location>
        <begin position="110"/>
        <end position="120"/>
    </location>
</feature>
<keyword evidence="3" id="KW-0396">Initiation factor</keyword>
<dbReference type="KEGG" id="foc:113204947"/>
<gene>
    <name evidence="3" type="primary">LOC113204947</name>
</gene>
<keyword evidence="2" id="KW-1185">Reference proteome</keyword>
<dbReference type="GO" id="GO:0003743">
    <property type="term" value="F:translation initiation factor activity"/>
    <property type="evidence" value="ECO:0007669"/>
    <property type="project" value="UniProtKB-KW"/>
</dbReference>
<feature type="region of interest" description="Disordered" evidence="1">
    <location>
        <begin position="199"/>
        <end position="247"/>
    </location>
</feature>